<dbReference type="Proteomes" id="UP000886523">
    <property type="component" value="Unassembled WGS sequence"/>
</dbReference>
<organism evidence="3 4">
    <name type="scientific">Hydnum rufescens UP504</name>
    <dbReference type="NCBI Taxonomy" id="1448309"/>
    <lineage>
        <taxon>Eukaryota</taxon>
        <taxon>Fungi</taxon>
        <taxon>Dikarya</taxon>
        <taxon>Basidiomycota</taxon>
        <taxon>Agaricomycotina</taxon>
        <taxon>Agaricomycetes</taxon>
        <taxon>Cantharellales</taxon>
        <taxon>Hydnaceae</taxon>
        <taxon>Hydnum</taxon>
    </lineage>
</organism>
<evidence type="ECO:0000259" key="2">
    <source>
        <dbReference type="Pfam" id="PF25459"/>
    </source>
</evidence>
<comment type="caution">
    <text evidence="3">The sequence shown here is derived from an EMBL/GenBank/DDBJ whole genome shotgun (WGS) entry which is preliminary data.</text>
</comment>
<feature type="compositionally biased region" description="Polar residues" evidence="1">
    <location>
        <begin position="43"/>
        <end position="52"/>
    </location>
</feature>
<evidence type="ECO:0000313" key="3">
    <source>
        <dbReference type="EMBL" id="KAF9517558.1"/>
    </source>
</evidence>
<dbReference type="Pfam" id="PF25459">
    <property type="entry name" value="AIM3_BBC1_C"/>
    <property type="match status" value="1"/>
</dbReference>
<dbReference type="InterPro" id="IPR057402">
    <property type="entry name" value="AIM3_BBC1_C"/>
</dbReference>
<sequence length="371" mass="40535">MLDSFFDAGSSHSARIVDHAAAPKPQSPTPISRNTSKPPPPVRNSTRPNVQPVSIPPSGASGHKASEADSFSQYFSRSTSWASDPTWFVWDKLPPGQQPNPPPLKDSQTALRSLSWSSHGAQRLLDGVVVFEDLSIGWYHLSWHVSAPNNCTREAAWAPPPPPWIGDDLRTASEMYGDLVASFAERAMHQRRHVGRGECWDLANESLREIANTQQGVLPKVMPCIAHTHGHLIFTGVAGQMGTWKGGDDTVRRGDIVQWLNVKIKLVGQPLATMTLGNPDHTAIVVSDSYIPSLTAGSNASEEGQALHPSAIGSLDVIEQSVHELPSRRVYDMRQFLSGEVWIYRPMPMELYLGMAEVAAVWPPPASAVRV</sequence>
<reference evidence="3" key="1">
    <citation type="journal article" date="2020" name="Nat. Commun.">
        <title>Large-scale genome sequencing of mycorrhizal fungi provides insights into the early evolution of symbiotic traits.</title>
        <authorList>
            <person name="Miyauchi S."/>
            <person name="Kiss E."/>
            <person name="Kuo A."/>
            <person name="Drula E."/>
            <person name="Kohler A."/>
            <person name="Sanchez-Garcia M."/>
            <person name="Morin E."/>
            <person name="Andreopoulos B."/>
            <person name="Barry K.W."/>
            <person name="Bonito G."/>
            <person name="Buee M."/>
            <person name="Carver A."/>
            <person name="Chen C."/>
            <person name="Cichocki N."/>
            <person name="Clum A."/>
            <person name="Culley D."/>
            <person name="Crous P.W."/>
            <person name="Fauchery L."/>
            <person name="Girlanda M."/>
            <person name="Hayes R.D."/>
            <person name="Keri Z."/>
            <person name="LaButti K."/>
            <person name="Lipzen A."/>
            <person name="Lombard V."/>
            <person name="Magnuson J."/>
            <person name="Maillard F."/>
            <person name="Murat C."/>
            <person name="Nolan M."/>
            <person name="Ohm R.A."/>
            <person name="Pangilinan J."/>
            <person name="Pereira M.F."/>
            <person name="Perotto S."/>
            <person name="Peter M."/>
            <person name="Pfister S."/>
            <person name="Riley R."/>
            <person name="Sitrit Y."/>
            <person name="Stielow J.B."/>
            <person name="Szollosi G."/>
            <person name="Zifcakova L."/>
            <person name="Stursova M."/>
            <person name="Spatafora J.W."/>
            <person name="Tedersoo L."/>
            <person name="Vaario L.M."/>
            <person name="Yamada A."/>
            <person name="Yan M."/>
            <person name="Wang P."/>
            <person name="Xu J."/>
            <person name="Bruns T."/>
            <person name="Baldrian P."/>
            <person name="Vilgalys R."/>
            <person name="Dunand C."/>
            <person name="Henrissat B."/>
            <person name="Grigoriev I.V."/>
            <person name="Hibbett D."/>
            <person name="Nagy L.G."/>
            <person name="Martin F.M."/>
        </authorList>
    </citation>
    <scope>NUCLEOTIDE SEQUENCE</scope>
    <source>
        <strain evidence="3">UP504</strain>
    </source>
</reference>
<evidence type="ECO:0000313" key="4">
    <source>
        <dbReference type="Proteomes" id="UP000886523"/>
    </source>
</evidence>
<name>A0A9P6B4I0_9AGAM</name>
<proteinExistence type="predicted"/>
<feature type="domain" description="BBC1/AIM3 cysteine proteinase-fold" evidence="2">
    <location>
        <begin position="158"/>
        <end position="355"/>
    </location>
</feature>
<dbReference type="OrthoDB" id="3357271at2759"/>
<keyword evidence="4" id="KW-1185">Reference proteome</keyword>
<accession>A0A9P6B4I0</accession>
<gene>
    <name evidence="3" type="ORF">BS47DRAFT_1290933</name>
</gene>
<protein>
    <recommendedName>
        <fullName evidence="2">BBC1/AIM3 cysteine proteinase-fold domain-containing protein</fullName>
    </recommendedName>
</protein>
<dbReference type="AlphaFoldDB" id="A0A9P6B4I0"/>
<dbReference type="EMBL" id="MU128931">
    <property type="protein sequence ID" value="KAF9517558.1"/>
    <property type="molecule type" value="Genomic_DNA"/>
</dbReference>
<evidence type="ECO:0000256" key="1">
    <source>
        <dbReference type="SAM" id="MobiDB-lite"/>
    </source>
</evidence>
<feature type="region of interest" description="Disordered" evidence="1">
    <location>
        <begin position="1"/>
        <end position="66"/>
    </location>
</feature>